<comment type="caution">
    <text evidence="2">The sequence shown here is derived from an EMBL/GenBank/DDBJ whole genome shotgun (WGS) entry which is preliminary data.</text>
</comment>
<reference evidence="2 3" key="1">
    <citation type="journal article" date="2012" name="J. Bacteriol.">
        <title>Draft Genome Sequence of the Soil Bacterium Burkholderia terrae Strain BS001, Which Interacts with Fungal Surface Structures.</title>
        <authorList>
            <person name="Nazir R."/>
            <person name="Hansen M.A."/>
            <person name="Sorensen S."/>
            <person name="van Elsas J.D."/>
        </authorList>
    </citation>
    <scope>NUCLEOTIDE SEQUENCE [LARGE SCALE GENOMIC DNA]</scope>
    <source>
        <strain evidence="2 3">BS001</strain>
    </source>
</reference>
<keyword evidence="3" id="KW-1185">Reference proteome</keyword>
<proteinExistence type="predicted"/>
<accession>A0ABN0FD80</accession>
<evidence type="ECO:0000313" key="2">
    <source>
        <dbReference type="EMBL" id="EIM96548.1"/>
    </source>
</evidence>
<sequence length="62" mass="7204">MSGKPRVIWQRTVQTRMQRRSETWKLDFGPELERIDAALQRAGIDTTQPLHAPVKRSDDEEA</sequence>
<name>A0ABN0FD80_9BURK</name>
<gene>
    <name evidence="2" type="ORF">WQE_34371</name>
</gene>
<dbReference type="Proteomes" id="UP000004980">
    <property type="component" value="Unassembled WGS sequence"/>
</dbReference>
<feature type="region of interest" description="Disordered" evidence="1">
    <location>
        <begin position="43"/>
        <end position="62"/>
    </location>
</feature>
<organism evidence="2 3">
    <name type="scientific">Paraburkholderia hospita</name>
    <dbReference type="NCBI Taxonomy" id="169430"/>
    <lineage>
        <taxon>Bacteria</taxon>
        <taxon>Pseudomonadati</taxon>
        <taxon>Pseudomonadota</taxon>
        <taxon>Betaproteobacteria</taxon>
        <taxon>Burkholderiales</taxon>
        <taxon>Burkholderiaceae</taxon>
        <taxon>Paraburkholderia</taxon>
    </lineage>
</organism>
<protein>
    <submittedName>
        <fullName evidence="2">Uncharacterized protein</fullName>
    </submittedName>
</protein>
<dbReference type="EMBL" id="AKAU01000193">
    <property type="protein sequence ID" value="EIM96548.1"/>
    <property type="molecule type" value="Genomic_DNA"/>
</dbReference>
<evidence type="ECO:0000256" key="1">
    <source>
        <dbReference type="SAM" id="MobiDB-lite"/>
    </source>
</evidence>
<evidence type="ECO:0000313" key="3">
    <source>
        <dbReference type="Proteomes" id="UP000004980"/>
    </source>
</evidence>